<proteinExistence type="predicted"/>
<accession>A0ACB7ZZE5</accession>
<keyword evidence="2" id="KW-1185">Reference proteome</keyword>
<organism evidence="1 2">
    <name type="scientific">Hygrophoropsis aurantiaca</name>
    <dbReference type="NCBI Taxonomy" id="72124"/>
    <lineage>
        <taxon>Eukaryota</taxon>
        <taxon>Fungi</taxon>
        <taxon>Dikarya</taxon>
        <taxon>Basidiomycota</taxon>
        <taxon>Agaricomycotina</taxon>
        <taxon>Agaricomycetes</taxon>
        <taxon>Agaricomycetidae</taxon>
        <taxon>Boletales</taxon>
        <taxon>Coniophorineae</taxon>
        <taxon>Hygrophoropsidaceae</taxon>
        <taxon>Hygrophoropsis</taxon>
    </lineage>
</organism>
<evidence type="ECO:0000313" key="1">
    <source>
        <dbReference type="EMBL" id="KAH7906534.1"/>
    </source>
</evidence>
<sequence>MPQKFFFNLTQCGRTTQTAVLHAWTAPYSGDHHHSLLRTINAMPRTAHFSNFVTIFQSSSSGKSRMVWEQANLVFTIPFNLRFSGENKDLAYPYPDKEVWRYFCGVEERLVDAQIRVLLFFRTLFREVAATLRTTFSLGQQTDIDNSALAERWNHYLEEDQNPTELYGKMVAHCKSHVYPSIQKNKGFSIEGCPVAQAAREELDTLLAIIDDGPDSDLNTSQKPVKIMIYFDGAHELAKRRVADDPDRKNIYDVICSCLNSFLAQPIFAIFLSTNSSIYHQAPHGSLARSVRALSDKAKFQAPVSETPFDCHPALPVESGEHTLKDICKIEFMARFGRPLFWALWENVKVAGDETRDKLVIELAVSKFTSNHELNAARGTAALPAKSVVLDVLLMLDYESLRQVAHVQQATLVESHMRIAYSVPSHREYFRSGYSSEPILAEAAARKMNELMQQSPNEDVMAAILEEQFTSGVLDLEQRGEIVMRLLLMKAYLKAVRKEQRSRFAVTFSEGCSLVNFVSELFTELFSSQVLCNTPDNMVGGIVFQEASKDSVVRFTHFVKATDDSATTTHGMFAAFVRGMAMVCHPSQDLVDIVIPVLLNRNDLLAESAMTALLVQVKRRGRKGPGLAYAIGNRRSSLFSSADPEDARPYLTLIAELGTEPLISGAAAAKVPMSDGLRKISPSDVPKTAKFRKAGIALVEPELPSTLGMSKSLAPQYNLRVDRHPRYSVFAYGCSDTVYKVIPAHTRATYSALLANCHVLAEHPRQDDETLSAVRRMKPFWNAGLECYHWIEEL</sequence>
<protein>
    <submittedName>
        <fullName evidence="1">Uncharacterized protein</fullName>
    </submittedName>
</protein>
<dbReference type="Proteomes" id="UP000790377">
    <property type="component" value="Unassembled WGS sequence"/>
</dbReference>
<name>A0ACB7ZZE5_9AGAM</name>
<evidence type="ECO:0000313" key="2">
    <source>
        <dbReference type="Proteomes" id="UP000790377"/>
    </source>
</evidence>
<gene>
    <name evidence="1" type="ORF">BJ138DRAFT_621877</name>
</gene>
<reference evidence="1" key="1">
    <citation type="journal article" date="2021" name="New Phytol.">
        <title>Evolutionary innovations through gain and loss of genes in the ectomycorrhizal Boletales.</title>
        <authorList>
            <person name="Wu G."/>
            <person name="Miyauchi S."/>
            <person name="Morin E."/>
            <person name="Kuo A."/>
            <person name="Drula E."/>
            <person name="Varga T."/>
            <person name="Kohler A."/>
            <person name="Feng B."/>
            <person name="Cao Y."/>
            <person name="Lipzen A."/>
            <person name="Daum C."/>
            <person name="Hundley H."/>
            <person name="Pangilinan J."/>
            <person name="Johnson J."/>
            <person name="Barry K."/>
            <person name="LaButti K."/>
            <person name="Ng V."/>
            <person name="Ahrendt S."/>
            <person name="Min B."/>
            <person name="Choi I.G."/>
            <person name="Park H."/>
            <person name="Plett J.M."/>
            <person name="Magnuson J."/>
            <person name="Spatafora J.W."/>
            <person name="Nagy L.G."/>
            <person name="Henrissat B."/>
            <person name="Grigoriev I.V."/>
            <person name="Yang Z.L."/>
            <person name="Xu J."/>
            <person name="Martin F.M."/>
        </authorList>
    </citation>
    <scope>NUCLEOTIDE SEQUENCE</scope>
    <source>
        <strain evidence="1">ATCC 28755</strain>
    </source>
</reference>
<dbReference type="EMBL" id="MU268006">
    <property type="protein sequence ID" value="KAH7906534.1"/>
    <property type="molecule type" value="Genomic_DNA"/>
</dbReference>
<comment type="caution">
    <text evidence="1">The sequence shown here is derived from an EMBL/GenBank/DDBJ whole genome shotgun (WGS) entry which is preliminary data.</text>
</comment>